<dbReference type="PATRIC" id="fig|1299321.3.peg.1753"/>
<accession>X8DV51</accession>
<proteinExistence type="predicted"/>
<dbReference type="Proteomes" id="UP000023351">
    <property type="component" value="Unassembled WGS sequence"/>
</dbReference>
<gene>
    <name evidence="1" type="ORF">I540_1825</name>
</gene>
<dbReference type="EMBL" id="JAOJ01000002">
    <property type="protein sequence ID" value="EUA71420.1"/>
    <property type="molecule type" value="Genomic_DNA"/>
</dbReference>
<dbReference type="InterPro" id="IPR006448">
    <property type="entry name" value="Phage_term_ssu_P27"/>
</dbReference>
<sequence>MKINKDDLPPPRELTLPARRHFDRIARRIYGEGRWASIDVELLAVFAEALALYVECKHAVESHGVLVQGRTERELVRNPALTPMSQTRADLIRLAKAIPLAVHKPSDELDALLDAYV</sequence>
<evidence type="ECO:0000313" key="2">
    <source>
        <dbReference type="Proteomes" id="UP000023351"/>
    </source>
</evidence>
<reference evidence="1 2" key="1">
    <citation type="submission" date="2013-12" db="EMBL/GenBank/DDBJ databases">
        <authorList>
            <person name="Zelazny A."/>
            <person name="Olivier K."/>
            <person name="Holland S."/>
            <person name="Lenaerts A."/>
            <person name="Ordway D."/>
            <person name="DeGroote M.A."/>
            <person name="Parker T."/>
            <person name="Sizemore C."/>
            <person name="Tallon L.J."/>
            <person name="Sadzewicz L.K."/>
            <person name="Sengamalay N."/>
            <person name="Fraser C.M."/>
            <person name="Hine E."/>
            <person name="Shefchek K.A."/>
            <person name="Das S.P."/>
            <person name="Tettelin H."/>
        </authorList>
    </citation>
    <scope>NUCLEOTIDE SEQUENCE [LARGE SCALE GENOMIC DNA]</scope>
    <source>
        <strain evidence="1 2">1513</strain>
    </source>
</reference>
<dbReference type="AlphaFoldDB" id="X8DV51"/>
<name>X8DV51_9MYCO</name>
<protein>
    <submittedName>
        <fullName evidence="1">Phage terminase, small subunit</fullName>
    </submittedName>
</protein>
<dbReference type="Pfam" id="PF05119">
    <property type="entry name" value="Terminase_4"/>
    <property type="match status" value="1"/>
</dbReference>
<organism evidence="1 2">
    <name type="scientific">Mycobacteroides abscessus subsp. bolletii 1513</name>
    <dbReference type="NCBI Taxonomy" id="1299321"/>
    <lineage>
        <taxon>Bacteria</taxon>
        <taxon>Bacillati</taxon>
        <taxon>Actinomycetota</taxon>
        <taxon>Actinomycetes</taxon>
        <taxon>Mycobacteriales</taxon>
        <taxon>Mycobacteriaceae</taxon>
        <taxon>Mycobacteroides</taxon>
        <taxon>Mycobacteroides abscessus</taxon>
    </lineage>
</organism>
<evidence type="ECO:0000313" key="1">
    <source>
        <dbReference type="EMBL" id="EUA71420.1"/>
    </source>
</evidence>
<comment type="caution">
    <text evidence="1">The sequence shown here is derived from an EMBL/GenBank/DDBJ whole genome shotgun (WGS) entry which is preliminary data.</text>
</comment>